<dbReference type="Proteomes" id="UP001161423">
    <property type="component" value="Unassembled WGS sequence"/>
</dbReference>
<evidence type="ECO:0000313" key="3">
    <source>
        <dbReference type="EMBL" id="GLP98892.1"/>
    </source>
</evidence>
<keyword evidence="2" id="KW-0732">Signal</keyword>
<feature type="signal peptide" evidence="2">
    <location>
        <begin position="1"/>
        <end position="26"/>
    </location>
</feature>
<feature type="compositionally biased region" description="Low complexity" evidence="1">
    <location>
        <begin position="157"/>
        <end position="168"/>
    </location>
</feature>
<evidence type="ECO:0000256" key="1">
    <source>
        <dbReference type="SAM" id="MobiDB-lite"/>
    </source>
</evidence>
<keyword evidence="4" id="KW-1185">Reference proteome</keyword>
<protein>
    <recommendedName>
        <fullName evidence="5">DUF3530 family protein</fullName>
    </recommendedName>
</protein>
<feature type="region of interest" description="Disordered" evidence="1">
    <location>
        <begin position="136"/>
        <end position="198"/>
    </location>
</feature>
<sequence>MELDLRKRLKFIALLLMTVYLAHAQAADETETPAGADNNETVAEENSPIMLREQGNVEGYVALTVSEQSIDATYMPDSLGKSAGKVLILHGRGQDIDSDGIVRTLRMGLSKAGWSTMTVALHYELTPNLYLATSNSEKTTDTDAANTSSDDSDDAEQPAAAETETATEQSEEPTEAAADDAENQTAEGDGEQSDTENTPYIVSNEARIAAAMSYLAEKQDGPTAIIGFGEAANLANESFSMASGEVGIVWINTDIELTEPPKVKVILDLIAERPLQTDIKAVQRKANMRKANVNNYEQRKIITISPSFYGAEANVLGIVRGWLHKHFIAEDDA</sequence>
<evidence type="ECO:0000313" key="4">
    <source>
        <dbReference type="Proteomes" id="UP001161423"/>
    </source>
</evidence>
<gene>
    <name evidence="3" type="ORF">GCM10007891_07460</name>
</gene>
<proteinExistence type="predicted"/>
<feature type="compositionally biased region" description="Acidic residues" evidence="1">
    <location>
        <begin position="169"/>
        <end position="194"/>
    </location>
</feature>
<reference evidence="3" key="2">
    <citation type="submission" date="2023-01" db="EMBL/GenBank/DDBJ databases">
        <title>Draft genome sequence of Methylophaga thalassica strain NBRC 102424.</title>
        <authorList>
            <person name="Sun Q."/>
            <person name="Mori K."/>
        </authorList>
    </citation>
    <scope>NUCLEOTIDE SEQUENCE</scope>
    <source>
        <strain evidence="3">NBRC 102424</strain>
    </source>
</reference>
<organism evidence="3 4">
    <name type="scientific">Methylophaga thalassica</name>
    <dbReference type="NCBI Taxonomy" id="40223"/>
    <lineage>
        <taxon>Bacteria</taxon>
        <taxon>Pseudomonadati</taxon>
        <taxon>Pseudomonadota</taxon>
        <taxon>Gammaproteobacteria</taxon>
        <taxon>Thiotrichales</taxon>
        <taxon>Piscirickettsiaceae</taxon>
        <taxon>Methylophaga</taxon>
    </lineage>
</organism>
<evidence type="ECO:0000256" key="2">
    <source>
        <dbReference type="SAM" id="SignalP"/>
    </source>
</evidence>
<accession>A0ABQ5TU14</accession>
<feature type="chain" id="PRO_5047322186" description="DUF3530 family protein" evidence="2">
    <location>
        <begin position="27"/>
        <end position="333"/>
    </location>
</feature>
<evidence type="ECO:0008006" key="5">
    <source>
        <dbReference type="Google" id="ProtNLM"/>
    </source>
</evidence>
<dbReference type="Pfam" id="PF12048">
    <property type="entry name" value="DUF3530"/>
    <property type="match status" value="1"/>
</dbReference>
<reference evidence="3" key="1">
    <citation type="journal article" date="2014" name="Int. J. Syst. Evol. Microbiol.">
        <title>Complete genome of a new Firmicutes species belonging to the dominant human colonic microbiota ('Ruminococcus bicirculans') reveals two chromosomes and a selective capacity to utilize plant glucans.</title>
        <authorList>
            <consortium name="NISC Comparative Sequencing Program"/>
            <person name="Wegmann U."/>
            <person name="Louis P."/>
            <person name="Goesmann A."/>
            <person name="Henrissat B."/>
            <person name="Duncan S.H."/>
            <person name="Flint H.J."/>
        </authorList>
    </citation>
    <scope>NUCLEOTIDE SEQUENCE</scope>
    <source>
        <strain evidence="3">NBRC 102424</strain>
    </source>
</reference>
<comment type="caution">
    <text evidence="3">The sequence shown here is derived from an EMBL/GenBank/DDBJ whole genome shotgun (WGS) entry which is preliminary data.</text>
</comment>
<dbReference type="EMBL" id="BSND01000003">
    <property type="protein sequence ID" value="GLP98892.1"/>
    <property type="molecule type" value="Genomic_DNA"/>
</dbReference>
<dbReference type="InterPro" id="IPR022529">
    <property type="entry name" value="DUF3530"/>
</dbReference>
<name>A0ABQ5TU14_9GAMM</name>